<sequence length="286" mass="31929">MNIIDRAAAQGGSVLVFRSAVYLYTIELKHLQPSPNSKERPPKPLRWSDELETTYYMIGLLSGGGITIAAVHGKDVHVLRLRHGGVNLISHWFCVASQPPTSVFLHRGHIICTYPKSGFECRDPINWNDKEMLPKLASGPAIQTYLAAMTVTIPGKLGLGGTTAGASVRTTYMVLCYDSYAIYMDDRKVLHGPPITWHYPAKEIYFQDNRAYIISSTHLEIRSLLGPSPHTGNQSQTQNEVQNRNETAVQLIEGKFRVLSGKSSTKIVILREDGYIYGFRPRQNLT</sequence>
<dbReference type="Proteomes" id="UP000308600">
    <property type="component" value="Unassembled WGS sequence"/>
</dbReference>
<organism evidence="1 2">
    <name type="scientific">Pluteus cervinus</name>
    <dbReference type="NCBI Taxonomy" id="181527"/>
    <lineage>
        <taxon>Eukaryota</taxon>
        <taxon>Fungi</taxon>
        <taxon>Dikarya</taxon>
        <taxon>Basidiomycota</taxon>
        <taxon>Agaricomycotina</taxon>
        <taxon>Agaricomycetes</taxon>
        <taxon>Agaricomycetidae</taxon>
        <taxon>Agaricales</taxon>
        <taxon>Pluteineae</taxon>
        <taxon>Pluteaceae</taxon>
        <taxon>Pluteus</taxon>
    </lineage>
</organism>
<proteinExistence type="predicted"/>
<evidence type="ECO:0000313" key="1">
    <source>
        <dbReference type="EMBL" id="TFK71363.1"/>
    </source>
</evidence>
<keyword evidence="2" id="KW-1185">Reference proteome</keyword>
<gene>
    <name evidence="1" type="ORF">BDN72DRAFT_895726</name>
</gene>
<name>A0ACD3AZE7_9AGAR</name>
<protein>
    <submittedName>
        <fullName evidence="1">Uncharacterized protein</fullName>
    </submittedName>
</protein>
<reference evidence="1 2" key="1">
    <citation type="journal article" date="2019" name="Nat. Ecol. Evol.">
        <title>Megaphylogeny resolves global patterns of mushroom evolution.</title>
        <authorList>
            <person name="Varga T."/>
            <person name="Krizsan K."/>
            <person name="Foldi C."/>
            <person name="Dima B."/>
            <person name="Sanchez-Garcia M."/>
            <person name="Sanchez-Ramirez S."/>
            <person name="Szollosi G.J."/>
            <person name="Szarkandi J.G."/>
            <person name="Papp V."/>
            <person name="Albert L."/>
            <person name="Andreopoulos W."/>
            <person name="Angelini C."/>
            <person name="Antonin V."/>
            <person name="Barry K.W."/>
            <person name="Bougher N.L."/>
            <person name="Buchanan P."/>
            <person name="Buyck B."/>
            <person name="Bense V."/>
            <person name="Catcheside P."/>
            <person name="Chovatia M."/>
            <person name="Cooper J."/>
            <person name="Damon W."/>
            <person name="Desjardin D."/>
            <person name="Finy P."/>
            <person name="Geml J."/>
            <person name="Haridas S."/>
            <person name="Hughes K."/>
            <person name="Justo A."/>
            <person name="Karasinski D."/>
            <person name="Kautmanova I."/>
            <person name="Kiss B."/>
            <person name="Kocsube S."/>
            <person name="Kotiranta H."/>
            <person name="LaButti K.M."/>
            <person name="Lechner B.E."/>
            <person name="Liimatainen K."/>
            <person name="Lipzen A."/>
            <person name="Lukacs Z."/>
            <person name="Mihaltcheva S."/>
            <person name="Morgado L.N."/>
            <person name="Niskanen T."/>
            <person name="Noordeloos M.E."/>
            <person name="Ohm R.A."/>
            <person name="Ortiz-Santana B."/>
            <person name="Ovrebo C."/>
            <person name="Racz N."/>
            <person name="Riley R."/>
            <person name="Savchenko A."/>
            <person name="Shiryaev A."/>
            <person name="Soop K."/>
            <person name="Spirin V."/>
            <person name="Szebenyi C."/>
            <person name="Tomsovsky M."/>
            <person name="Tulloss R.E."/>
            <person name="Uehling J."/>
            <person name="Grigoriev I.V."/>
            <person name="Vagvolgyi C."/>
            <person name="Papp T."/>
            <person name="Martin F.M."/>
            <person name="Miettinen O."/>
            <person name="Hibbett D.S."/>
            <person name="Nagy L.G."/>
        </authorList>
    </citation>
    <scope>NUCLEOTIDE SEQUENCE [LARGE SCALE GENOMIC DNA]</scope>
    <source>
        <strain evidence="1 2">NL-1719</strain>
    </source>
</reference>
<dbReference type="EMBL" id="ML208299">
    <property type="protein sequence ID" value="TFK71363.1"/>
    <property type="molecule type" value="Genomic_DNA"/>
</dbReference>
<evidence type="ECO:0000313" key="2">
    <source>
        <dbReference type="Proteomes" id="UP000308600"/>
    </source>
</evidence>
<accession>A0ACD3AZE7</accession>